<evidence type="ECO:0000256" key="1">
    <source>
        <dbReference type="SAM" id="MobiDB-lite"/>
    </source>
</evidence>
<gene>
    <name evidence="2" type="ORF">AVDCRST_MAG64-2061</name>
</gene>
<protein>
    <submittedName>
        <fullName evidence="2">Uncharacterized protein</fullName>
    </submittedName>
</protein>
<sequence length="320" mass="35402">MMTTPDTHPDPAPLGYGRRAPLHRRRAFRWCVRAALLAALVAAISGAWREHAEPRLRERARRREVAREQARMLTLQQEWMAYRAPANRVVFAEPPDLVSRLQAVGQYHDKGMGPAGDLPACRRAWPFGSIGNHEPPLGARHGAVASAKREAVLFLHHRRTPNGHDRVVLLVVEGRQCYGERFGPSRRRELPSPSAAESRPTTVSTGRDLFFRYTIVETGPWNPTPPPVRAAGGWVFPPDLERFQQPITLFAGQPDPADPTHFTIDYEYDGQPGTIDGHLRDGGADGLSTWIGFVVRDGPVGPTPDATPPSDAVQQPVGDR</sequence>
<evidence type="ECO:0000313" key="2">
    <source>
        <dbReference type="EMBL" id="CAA9391999.1"/>
    </source>
</evidence>
<accession>A0A6J4NMR6</accession>
<reference evidence="2" key="1">
    <citation type="submission" date="2020-02" db="EMBL/GenBank/DDBJ databases">
        <authorList>
            <person name="Meier V. D."/>
        </authorList>
    </citation>
    <scope>NUCLEOTIDE SEQUENCE</scope>
    <source>
        <strain evidence="2">AVDCRST_MAG64</strain>
    </source>
</reference>
<organism evidence="2">
    <name type="scientific">uncultured Phycisphaerae bacterium</name>
    <dbReference type="NCBI Taxonomy" id="904963"/>
    <lineage>
        <taxon>Bacteria</taxon>
        <taxon>Pseudomonadati</taxon>
        <taxon>Planctomycetota</taxon>
        <taxon>Phycisphaerae</taxon>
        <taxon>environmental samples</taxon>
    </lineage>
</organism>
<proteinExistence type="predicted"/>
<feature type="region of interest" description="Disordered" evidence="1">
    <location>
        <begin position="182"/>
        <end position="203"/>
    </location>
</feature>
<dbReference type="EMBL" id="CADCUQ010000284">
    <property type="protein sequence ID" value="CAA9391999.1"/>
    <property type="molecule type" value="Genomic_DNA"/>
</dbReference>
<dbReference type="AlphaFoldDB" id="A0A6J4NMR6"/>
<feature type="region of interest" description="Disordered" evidence="1">
    <location>
        <begin position="297"/>
        <end position="320"/>
    </location>
</feature>
<name>A0A6J4NMR6_9BACT</name>